<dbReference type="SUPFAM" id="SSF51445">
    <property type="entry name" value="(Trans)glycosidases"/>
    <property type="match status" value="1"/>
</dbReference>
<keyword evidence="1" id="KW-0378">Hydrolase</keyword>
<dbReference type="SMART" id="SM00642">
    <property type="entry name" value="Aamy"/>
    <property type="match status" value="1"/>
</dbReference>
<dbReference type="GO" id="GO:0016798">
    <property type="term" value="F:hydrolase activity, acting on glycosyl bonds"/>
    <property type="evidence" value="ECO:0007669"/>
    <property type="project" value="UniProtKB-KW"/>
</dbReference>
<dbReference type="EMBL" id="AL445063">
    <property type="protein sequence ID" value="CAC11285.1"/>
    <property type="molecule type" value="Genomic_DNA"/>
</dbReference>
<evidence type="ECO:0000313" key="5">
    <source>
        <dbReference type="Proteomes" id="UP000001024"/>
    </source>
</evidence>
<evidence type="ECO:0000259" key="3">
    <source>
        <dbReference type="SMART" id="SM00642"/>
    </source>
</evidence>
<dbReference type="HOGENOM" id="CLU_006462_6_4_2"/>
<dbReference type="InterPro" id="IPR006047">
    <property type="entry name" value="GH13_cat_dom"/>
</dbReference>
<dbReference type="AlphaFoldDB" id="Q9HLT7"/>
<reference evidence="4 5" key="1">
    <citation type="journal article" date="2000" name="Nature">
        <title>The genome sequence of the thermoacidophilic scavenger Thermoplasma acidophilum.</title>
        <authorList>
            <person name="Ruepp A."/>
            <person name="Graml W."/>
            <person name="Santos-Martinez M.L."/>
            <person name="Koretke K.K."/>
            <person name="Volker C."/>
            <person name="Mewes H.W."/>
            <person name="Frishman D."/>
            <person name="Stocker S."/>
            <person name="Lupas A.N."/>
            <person name="Baumeister W."/>
        </authorList>
    </citation>
    <scope>NUCLEOTIDE SEQUENCE [LARGE SCALE GENOMIC DNA]</scope>
    <source>
        <strain evidence="5">ATCC 25905 / DSM 1728 / JCM 9062 / NBRC 15155 / AMRC-C165</strain>
    </source>
</reference>
<evidence type="ECO:0000256" key="2">
    <source>
        <dbReference type="ARBA" id="ARBA00023295"/>
    </source>
</evidence>
<organism evidence="4 5">
    <name type="scientific">Thermoplasma acidophilum (strain ATCC 25905 / DSM 1728 / JCM 9062 / NBRC 15155 / AMRC-C165)</name>
    <dbReference type="NCBI Taxonomy" id="273075"/>
    <lineage>
        <taxon>Archaea</taxon>
        <taxon>Methanobacteriati</taxon>
        <taxon>Thermoplasmatota</taxon>
        <taxon>Thermoplasmata</taxon>
        <taxon>Thermoplasmatales</taxon>
        <taxon>Thermoplasmataceae</taxon>
        <taxon>Thermoplasma</taxon>
    </lineage>
</organism>
<accession>Q9HLT7</accession>
<dbReference type="eggNOG" id="arCOG02948">
    <property type="taxonomic scope" value="Archaea"/>
</dbReference>
<dbReference type="PANTHER" id="PTHR10357">
    <property type="entry name" value="ALPHA-AMYLASE FAMILY MEMBER"/>
    <property type="match status" value="1"/>
</dbReference>
<dbReference type="Proteomes" id="UP000001024">
    <property type="component" value="Chromosome"/>
</dbReference>
<dbReference type="CDD" id="cd11338">
    <property type="entry name" value="AmyAc_CMD"/>
    <property type="match status" value="1"/>
</dbReference>
<dbReference type="RefSeq" id="WP_010900565.1">
    <property type="nucleotide sequence ID" value="NC_002578.1"/>
</dbReference>
<feature type="domain" description="Glycosyl hydrolase family 13 catalytic" evidence="3">
    <location>
        <begin position="190"/>
        <end position="546"/>
    </location>
</feature>
<dbReference type="PANTHER" id="PTHR10357:SF210">
    <property type="entry name" value="MALTODEXTRIN GLUCOSIDASE"/>
    <property type="match status" value="1"/>
</dbReference>
<dbReference type="Pfam" id="PF00128">
    <property type="entry name" value="Alpha-amylase"/>
    <property type="match status" value="2"/>
</dbReference>
<dbReference type="STRING" id="273075.gene:9571352"/>
<keyword evidence="5" id="KW-1185">Reference proteome</keyword>
<keyword evidence="2" id="KW-0326">Glycosidase</keyword>
<protein>
    <submittedName>
        <fullName evidence="4">Neopullulanase related protein</fullName>
    </submittedName>
</protein>
<dbReference type="InterPro" id="IPR017853">
    <property type="entry name" value="GH"/>
</dbReference>
<dbReference type="Gene3D" id="3.90.400.10">
    <property type="entry name" value="Oligo-1,6-glucosidase, Domain 2"/>
    <property type="match status" value="1"/>
</dbReference>
<sequence>MIDIEIGGDAPFFRKIKVHLGKIDASTAYVEGTFNCQGEGSIVLEGNSESTDEVDGLVPDKYEFRIALDQYRFLRNSQSRSNMFQVSLWLDAVYHDPDLSQFSCILDDRLMDIRIAVPKQVVSVRILTESEVKVVYSRRSSQATYDIVEFVISGVSGYAFEVDQVRYPDHGYYRSTKRINSEGNSKIMYHIFPDRFHRYGEDRPGLIKWGEKPSRDSFFGGNLEGIRQKIQYIKDLRVDHIYLNPLFKSKSNHRYDVDDYYSIDELLGTDQDLKNLVSDAHASGIKIVLDMVFNHTSTDFPAFRDVIEKGRNSPYYRWYIFHRDEFTVFRGRGKRGSYPSYETFMGYGGMPKLDHRNPEVRRYCINVLKYYVQKFDVDGFRYDVAHSIYSKFFEEVFSEIGTGILHIGEAWCLPTYLVNGSAWQSYTNYFLGGSIIDFLKGSITLGEFYDRVQRMLIVNGIEKQQAMMNVLDSHDTPRILRILNGDRKKVKLAYSILYLFDGIATIYYGDEVGLDGGKDPDDRRCFPWDSMDEDMHSFFMNLGDLREKYSLGSAGVITVFEDEASFVIEKVKAGRSISVHMAKNGRMKFPKDSLIAVRENQKEVKPWDFYIYLRTV</sequence>
<gene>
    <name evidence="4" type="ordered locus">Ta0138</name>
</gene>
<dbReference type="EnsemblBacteria" id="CAC11285">
    <property type="protein sequence ID" value="CAC11285"/>
    <property type="gene ID" value="CAC11285"/>
</dbReference>
<evidence type="ECO:0000313" key="4">
    <source>
        <dbReference type="EMBL" id="CAC11285.1"/>
    </source>
</evidence>
<dbReference type="GO" id="GO:0005975">
    <property type="term" value="P:carbohydrate metabolic process"/>
    <property type="evidence" value="ECO:0007669"/>
    <property type="project" value="InterPro"/>
</dbReference>
<dbReference type="KEGG" id="tac:Ta0138"/>
<dbReference type="OrthoDB" id="34423at2157"/>
<proteinExistence type="predicted"/>
<dbReference type="InterPro" id="IPR045857">
    <property type="entry name" value="O16G_dom_2"/>
</dbReference>
<dbReference type="Gene3D" id="3.20.20.80">
    <property type="entry name" value="Glycosidases"/>
    <property type="match status" value="1"/>
</dbReference>
<dbReference type="DNASU" id="1455787"/>
<evidence type="ECO:0000256" key="1">
    <source>
        <dbReference type="ARBA" id="ARBA00022801"/>
    </source>
</evidence>
<dbReference type="PaxDb" id="273075-Ta0138"/>
<dbReference type="CAZy" id="GH13">
    <property type="family name" value="Glycoside Hydrolase Family 13"/>
</dbReference>
<name>Q9HLT7_THEAC</name>
<dbReference type="InParanoid" id="Q9HLT7"/>